<dbReference type="InterPro" id="IPR043128">
    <property type="entry name" value="Rev_trsase/Diguanyl_cyclase"/>
</dbReference>
<sequence>MPVDASTLLIAITVVHLAGGILFFLVWRLFSNRFEAQISSIGIWSLTHLFLGLGNVMVGLRTFIPDWASIVMGNALLLFGIGLARMAISVFFGRKPYFTLAALPGLLWLALCAYPPFLENTTARIIAVQFALGSSLVWISLLCFTRNRDNLYTARLNGMTTFVLAAGSAYYAINAYAASDPSLPFIFQHDFAKIYLLVALLCTVAAIILIFAMIIEKEQLFFRTQARMDPLTGLSNRRAFGEMIRTWIESQDSTHAPFAIAIFDIDEFKAANDKYGQVLGDAILQLLARICEDSAREDRIFASHLNGDCFAVFYGGIPIGKAALLAEEIRRQFAKSSESATDGRLPATLSAGLSGGDIRQTEIQDALRAADLALANAKRRGRNRLAMSMITAEKETADSDSAPSERPASPGGRQDISRRSKVA</sequence>
<dbReference type="InterPro" id="IPR050469">
    <property type="entry name" value="Diguanylate_Cyclase"/>
</dbReference>
<dbReference type="GO" id="GO:0043709">
    <property type="term" value="P:cell adhesion involved in single-species biofilm formation"/>
    <property type="evidence" value="ECO:0007669"/>
    <property type="project" value="TreeGrafter"/>
</dbReference>
<keyword evidence="3" id="KW-0472">Membrane</keyword>
<dbReference type="Gene3D" id="3.30.70.270">
    <property type="match status" value="1"/>
</dbReference>
<feature type="domain" description="GGDEF" evidence="4">
    <location>
        <begin position="256"/>
        <end position="390"/>
    </location>
</feature>
<reference evidence="5" key="1">
    <citation type="submission" date="2020-05" db="EMBL/GenBank/DDBJ databases">
        <title>Identification of trans-AT polyketide cluster in two marine bacteria, producers of a novel glutaramide-containing polyketide sesbanimide D and analogs.</title>
        <authorList>
            <person name="Kacar D."/>
            <person name="Rodriguez P."/>
            <person name="Canedo L."/>
            <person name="Gonzalez E."/>
            <person name="Galan B."/>
            <person name="De La Calle F."/>
            <person name="Garcia J.L."/>
        </authorList>
    </citation>
    <scope>NUCLEOTIDE SEQUENCE</scope>
    <source>
        <strain evidence="5">PHM038</strain>
    </source>
</reference>
<organism evidence="5 6">
    <name type="scientific">Roseibium aggregatum</name>
    <dbReference type="NCBI Taxonomy" id="187304"/>
    <lineage>
        <taxon>Bacteria</taxon>
        <taxon>Pseudomonadati</taxon>
        <taxon>Pseudomonadota</taxon>
        <taxon>Alphaproteobacteria</taxon>
        <taxon>Hyphomicrobiales</taxon>
        <taxon>Stappiaceae</taxon>
        <taxon>Roseibium</taxon>
    </lineage>
</organism>
<dbReference type="SUPFAM" id="SSF55073">
    <property type="entry name" value="Nucleotide cyclase"/>
    <property type="match status" value="1"/>
</dbReference>
<feature type="transmembrane region" description="Helical" evidence="3">
    <location>
        <begin position="6"/>
        <end position="30"/>
    </location>
</feature>
<dbReference type="GO" id="GO:0052621">
    <property type="term" value="F:diguanylate cyclase activity"/>
    <property type="evidence" value="ECO:0007669"/>
    <property type="project" value="UniProtKB-EC"/>
</dbReference>
<feature type="transmembrane region" description="Helical" evidence="3">
    <location>
        <begin position="156"/>
        <end position="173"/>
    </location>
</feature>
<dbReference type="Proteomes" id="UP000598467">
    <property type="component" value="Unassembled WGS sequence"/>
</dbReference>
<evidence type="ECO:0000313" key="6">
    <source>
        <dbReference type="Proteomes" id="UP000598467"/>
    </source>
</evidence>
<dbReference type="InterPro" id="IPR029787">
    <property type="entry name" value="Nucleotide_cyclase"/>
</dbReference>
<dbReference type="EC" id="2.7.7.65" evidence="1"/>
<dbReference type="NCBIfam" id="TIGR00254">
    <property type="entry name" value="GGDEF"/>
    <property type="match status" value="1"/>
</dbReference>
<evidence type="ECO:0000259" key="4">
    <source>
        <dbReference type="PROSITE" id="PS50887"/>
    </source>
</evidence>
<proteinExistence type="predicted"/>
<dbReference type="InterPro" id="IPR000160">
    <property type="entry name" value="GGDEF_dom"/>
</dbReference>
<dbReference type="GO" id="GO:1902201">
    <property type="term" value="P:negative regulation of bacterial-type flagellum-dependent cell motility"/>
    <property type="evidence" value="ECO:0007669"/>
    <property type="project" value="TreeGrafter"/>
</dbReference>
<keyword evidence="3" id="KW-0812">Transmembrane</keyword>
<feature type="transmembrane region" description="Helical" evidence="3">
    <location>
        <begin position="193"/>
        <end position="215"/>
    </location>
</feature>
<dbReference type="CDD" id="cd01949">
    <property type="entry name" value="GGDEF"/>
    <property type="match status" value="1"/>
</dbReference>
<dbReference type="AlphaFoldDB" id="A0A926NRL5"/>
<feature type="transmembrane region" description="Helical" evidence="3">
    <location>
        <begin position="70"/>
        <end position="92"/>
    </location>
</feature>
<evidence type="ECO:0000256" key="3">
    <source>
        <dbReference type="SAM" id="Phobius"/>
    </source>
</evidence>
<evidence type="ECO:0000256" key="2">
    <source>
        <dbReference type="SAM" id="MobiDB-lite"/>
    </source>
</evidence>
<keyword evidence="3" id="KW-1133">Transmembrane helix</keyword>
<dbReference type="RefSeq" id="WP_190290763.1">
    <property type="nucleotide sequence ID" value="NZ_JABFCZ010000007.1"/>
</dbReference>
<dbReference type="PROSITE" id="PS50887">
    <property type="entry name" value="GGDEF"/>
    <property type="match status" value="1"/>
</dbReference>
<dbReference type="GO" id="GO:0005886">
    <property type="term" value="C:plasma membrane"/>
    <property type="evidence" value="ECO:0007669"/>
    <property type="project" value="TreeGrafter"/>
</dbReference>
<feature type="transmembrane region" description="Helical" evidence="3">
    <location>
        <begin position="123"/>
        <end position="144"/>
    </location>
</feature>
<accession>A0A926NRL5</accession>
<evidence type="ECO:0000256" key="1">
    <source>
        <dbReference type="ARBA" id="ARBA00012528"/>
    </source>
</evidence>
<feature type="transmembrane region" description="Helical" evidence="3">
    <location>
        <begin position="42"/>
        <end position="64"/>
    </location>
</feature>
<feature type="region of interest" description="Disordered" evidence="2">
    <location>
        <begin position="386"/>
        <end position="423"/>
    </location>
</feature>
<gene>
    <name evidence="5" type="ORF">HK439_07430</name>
</gene>
<dbReference type="PANTHER" id="PTHR45138">
    <property type="entry name" value="REGULATORY COMPONENTS OF SENSORY TRANSDUCTION SYSTEM"/>
    <property type="match status" value="1"/>
</dbReference>
<protein>
    <recommendedName>
        <fullName evidence="1">diguanylate cyclase</fullName>
        <ecNumber evidence="1">2.7.7.65</ecNumber>
    </recommendedName>
</protein>
<dbReference type="EMBL" id="JABFCZ010000007">
    <property type="protein sequence ID" value="MBD1546087.1"/>
    <property type="molecule type" value="Genomic_DNA"/>
</dbReference>
<evidence type="ECO:0000313" key="5">
    <source>
        <dbReference type="EMBL" id="MBD1546087.1"/>
    </source>
</evidence>
<dbReference type="SMART" id="SM00267">
    <property type="entry name" value="GGDEF"/>
    <property type="match status" value="1"/>
</dbReference>
<name>A0A926NRL5_9HYPH</name>
<dbReference type="Pfam" id="PF00990">
    <property type="entry name" value="GGDEF"/>
    <property type="match status" value="1"/>
</dbReference>
<dbReference type="PANTHER" id="PTHR45138:SF24">
    <property type="entry name" value="DIGUANYLATE CYCLASE DGCC-RELATED"/>
    <property type="match status" value="1"/>
</dbReference>
<comment type="caution">
    <text evidence="5">The sequence shown here is derived from an EMBL/GenBank/DDBJ whole genome shotgun (WGS) entry which is preliminary data.</text>
</comment>
<feature type="transmembrane region" description="Helical" evidence="3">
    <location>
        <begin position="97"/>
        <end position="117"/>
    </location>
</feature>